<dbReference type="KEGG" id="taa:NMY3_03632"/>
<dbReference type="AlphaFoldDB" id="A0A654M1V9"/>
<dbReference type="EMBL" id="CP012850">
    <property type="protein sequence ID" value="ALI37814.1"/>
    <property type="molecule type" value="Genomic_DNA"/>
</dbReference>
<organism evidence="1 2">
    <name type="scientific">Candidatus Nitrosocosmicus oleophilus</name>
    <dbReference type="NCBI Taxonomy" id="1353260"/>
    <lineage>
        <taxon>Archaea</taxon>
        <taxon>Nitrososphaerota</taxon>
        <taxon>Nitrososphaeria</taxon>
        <taxon>Nitrososphaerales</taxon>
        <taxon>Nitrososphaeraceae</taxon>
        <taxon>Candidatus Nitrosocosmicus</taxon>
    </lineage>
</organism>
<evidence type="ECO:0000313" key="2">
    <source>
        <dbReference type="Proteomes" id="UP000058925"/>
    </source>
</evidence>
<proteinExistence type="predicted"/>
<gene>
    <name evidence="1" type="ORF">NMY3_03632</name>
</gene>
<protein>
    <submittedName>
        <fullName evidence="1">Uncharacterized protein</fullName>
    </submittedName>
</protein>
<accession>A0A654M1V9</accession>
<evidence type="ECO:0000313" key="1">
    <source>
        <dbReference type="EMBL" id="ALI37814.1"/>
    </source>
</evidence>
<keyword evidence="2" id="KW-1185">Reference proteome</keyword>
<sequence length="48" mass="5550">MMVLLLKDHIFFQLVELKARVNNNSIICFKAVAILESKVNSILEIINY</sequence>
<reference evidence="2" key="1">
    <citation type="submission" date="2015-10" db="EMBL/GenBank/DDBJ databases">
        <title>Niche specialization of a soil ammonia-oxidizing archaeon, Candidatus Nitrosocosmicus oleophilus.</title>
        <authorList>
            <person name="Jung M.-Y."/>
            <person name="Rhee S.-K."/>
        </authorList>
    </citation>
    <scope>NUCLEOTIDE SEQUENCE [LARGE SCALE GENOMIC DNA]</scope>
    <source>
        <strain evidence="2">MY3</strain>
    </source>
</reference>
<name>A0A654M1V9_9ARCH</name>
<dbReference type="Proteomes" id="UP000058925">
    <property type="component" value="Chromosome"/>
</dbReference>